<dbReference type="PANTHER" id="PTHR21090">
    <property type="entry name" value="AROM/DEHYDROQUINATE SYNTHASE"/>
    <property type="match status" value="1"/>
</dbReference>
<proteinExistence type="predicted"/>
<keyword evidence="1" id="KW-0808">Transferase</keyword>
<dbReference type="Pfam" id="PF00275">
    <property type="entry name" value="EPSP_synthase"/>
    <property type="match status" value="1"/>
</dbReference>
<feature type="domain" description="Enolpyruvate transferase" evidence="2">
    <location>
        <begin position="24"/>
        <end position="191"/>
    </location>
</feature>
<protein>
    <recommendedName>
        <fullName evidence="2">Enolpyruvate transferase domain-containing protein</fullName>
    </recommendedName>
</protein>
<evidence type="ECO:0000313" key="4">
    <source>
        <dbReference type="Proteomes" id="UP000612282"/>
    </source>
</evidence>
<dbReference type="InterPro" id="IPR036968">
    <property type="entry name" value="Enolpyruvate_Tfrase_sf"/>
</dbReference>
<comment type="caution">
    <text evidence="3">The sequence shown here is derived from an EMBL/GenBank/DDBJ whole genome shotgun (WGS) entry which is preliminary data.</text>
</comment>
<gene>
    <name evidence="3" type="ORF">Aco03nite_065620</name>
</gene>
<name>A0ABQ3XI34_9ACTN</name>
<dbReference type="InterPro" id="IPR013792">
    <property type="entry name" value="RNA3'P_cycl/enolpyr_Trfase_a/b"/>
</dbReference>
<keyword evidence="4" id="KW-1185">Reference proteome</keyword>
<evidence type="ECO:0000256" key="1">
    <source>
        <dbReference type="ARBA" id="ARBA00022679"/>
    </source>
</evidence>
<organism evidence="3 4">
    <name type="scientific">Actinoplanes couchii</name>
    <dbReference type="NCBI Taxonomy" id="403638"/>
    <lineage>
        <taxon>Bacteria</taxon>
        <taxon>Bacillati</taxon>
        <taxon>Actinomycetota</taxon>
        <taxon>Actinomycetes</taxon>
        <taxon>Micromonosporales</taxon>
        <taxon>Micromonosporaceae</taxon>
        <taxon>Actinoplanes</taxon>
    </lineage>
</organism>
<dbReference type="RefSeq" id="WP_203801799.1">
    <property type="nucleotide sequence ID" value="NZ_BAAAQE010000006.1"/>
</dbReference>
<evidence type="ECO:0000259" key="2">
    <source>
        <dbReference type="Pfam" id="PF00275"/>
    </source>
</evidence>
<dbReference type="Gene3D" id="3.65.10.10">
    <property type="entry name" value="Enolpyruvate transferase domain"/>
    <property type="match status" value="1"/>
</dbReference>
<reference evidence="3 4" key="1">
    <citation type="submission" date="2021-01" db="EMBL/GenBank/DDBJ databases">
        <title>Whole genome shotgun sequence of Actinoplanes couchii NBRC 106145.</title>
        <authorList>
            <person name="Komaki H."/>
            <person name="Tamura T."/>
        </authorList>
    </citation>
    <scope>NUCLEOTIDE SEQUENCE [LARGE SCALE GENOMIC DNA]</scope>
    <source>
        <strain evidence="3 4">NBRC 106145</strain>
    </source>
</reference>
<evidence type="ECO:0000313" key="3">
    <source>
        <dbReference type="EMBL" id="GID58158.1"/>
    </source>
</evidence>
<dbReference type="SUPFAM" id="SSF55205">
    <property type="entry name" value="EPT/RTPC-like"/>
    <property type="match status" value="1"/>
</dbReference>
<dbReference type="EMBL" id="BOMG01000082">
    <property type="protein sequence ID" value="GID58158.1"/>
    <property type="molecule type" value="Genomic_DNA"/>
</dbReference>
<accession>A0ABQ3XI34</accession>
<dbReference type="PANTHER" id="PTHR21090:SF5">
    <property type="entry name" value="PENTAFUNCTIONAL AROM POLYPEPTIDE"/>
    <property type="match status" value="1"/>
</dbReference>
<sequence>MTTWPAPEAMIPMRARLDVVAGPVVVAPTVEDAAVFLAGAAVTTGTVVLRNWDALADDPAAPVLRDLLATFGAYVVRSAEGLTCTSRATSGHLEGITYDLSAAPSLAGIALVLAALADGPSRLAGISQAPRAKETLSALSALGSRAVARPDVIEIEPGSLRPGEWPAHGDPGLAALGAVLGLVVPGIRITGIDPDAPGLRPFRKAWRQAMTADENILPGTTTGTVPYYV</sequence>
<dbReference type="InterPro" id="IPR001986">
    <property type="entry name" value="Enolpyruvate_Tfrase_dom"/>
</dbReference>
<dbReference type="Proteomes" id="UP000612282">
    <property type="component" value="Unassembled WGS sequence"/>
</dbReference>